<name>A0A918XQZ2_9PROT</name>
<feature type="domain" description="Hydantoinase/oxoprolinase N-terminal" evidence="2">
    <location>
        <begin position="3"/>
        <end position="172"/>
    </location>
</feature>
<dbReference type="Pfam" id="PF05378">
    <property type="entry name" value="Hydant_A_N"/>
    <property type="match status" value="1"/>
</dbReference>
<dbReference type="InterPro" id="IPR002821">
    <property type="entry name" value="Hydantoinase_A"/>
</dbReference>
<dbReference type="AlphaFoldDB" id="A0A918XQZ2"/>
<accession>A0A918XQZ2</accession>
<dbReference type="Pfam" id="PF01968">
    <property type="entry name" value="Hydantoinase_A"/>
    <property type="match status" value="1"/>
</dbReference>
<reference evidence="3" key="1">
    <citation type="journal article" date="2014" name="Int. J. Syst. Evol. Microbiol.">
        <title>Complete genome sequence of Corynebacterium casei LMG S-19264T (=DSM 44701T), isolated from a smear-ripened cheese.</title>
        <authorList>
            <consortium name="US DOE Joint Genome Institute (JGI-PGF)"/>
            <person name="Walter F."/>
            <person name="Albersmeier A."/>
            <person name="Kalinowski J."/>
            <person name="Ruckert C."/>
        </authorList>
    </citation>
    <scope>NUCLEOTIDE SEQUENCE</scope>
    <source>
        <strain evidence="3">KCTC 42651</strain>
    </source>
</reference>
<protein>
    <submittedName>
        <fullName evidence="3">Hydantoinase</fullName>
    </submittedName>
</protein>
<dbReference type="GO" id="GO:0016787">
    <property type="term" value="F:hydrolase activity"/>
    <property type="evidence" value="ECO:0007669"/>
    <property type="project" value="InterPro"/>
</dbReference>
<evidence type="ECO:0000259" key="2">
    <source>
        <dbReference type="Pfam" id="PF05378"/>
    </source>
</evidence>
<dbReference type="InterPro" id="IPR008040">
    <property type="entry name" value="Hydant_A_N"/>
</dbReference>
<reference evidence="3" key="2">
    <citation type="submission" date="2020-09" db="EMBL/GenBank/DDBJ databases">
        <authorList>
            <person name="Sun Q."/>
            <person name="Kim S."/>
        </authorList>
    </citation>
    <scope>NUCLEOTIDE SEQUENCE</scope>
    <source>
        <strain evidence="3">KCTC 42651</strain>
    </source>
</reference>
<keyword evidence="4" id="KW-1185">Reference proteome</keyword>
<dbReference type="PANTHER" id="PTHR11365:SF10">
    <property type="entry name" value="HYDANTOINASE_OXOPROLINASE"/>
    <property type="match status" value="1"/>
</dbReference>
<evidence type="ECO:0000313" key="3">
    <source>
        <dbReference type="EMBL" id="GHD44772.1"/>
    </source>
</evidence>
<organism evidence="3 4">
    <name type="scientific">Thalassobaculum fulvum</name>
    <dbReference type="NCBI Taxonomy" id="1633335"/>
    <lineage>
        <taxon>Bacteria</taxon>
        <taxon>Pseudomonadati</taxon>
        <taxon>Pseudomonadota</taxon>
        <taxon>Alphaproteobacteria</taxon>
        <taxon>Rhodospirillales</taxon>
        <taxon>Thalassobaculaceae</taxon>
        <taxon>Thalassobaculum</taxon>
    </lineage>
</organism>
<evidence type="ECO:0000259" key="1">
    <source>
        <dbReference type="Pfam" id="PF01968"/>
    </source>
</evidence>
<dbReference type="Proteomes" id="UP000630353">
    <property type="component" value="Unassembled WGS sequence"/>
</dbReference>
<dbReference type="Gene3D" id="3.30.420.40">
    <property type="match status" value="1"/>
</dbReference>
<gene>
    <name evidence="3" type="primary">hyuA</name>
    <name evidence="3" type="ORF">GCM10017083_12600</name>
</gene>
<sequence>MKRIGIDVGGTNTDAVLVDGGTVVGAVKTATTDDVTGGVRTALRDLTAQVGGAIAGTAAVMIGTTHFINAVVQRRHLNRAAALRICLPACASLPPMVDWPRDLAALVDGGAYLVEGGHEYDGRPLMPLDEAAVAEAGRRMRADGVTAVAVTSVFSPLTSAFEDRAAEILRQEHPDLRITLSSTLGRIGLLERENVTILNACLQDLAGETVRAFETAIAESGLDAPLFITQNDGTVASAAIAREQPVFGFASGPTNSMRGAAFLSGIDDAMVVDVGGTTSDVGCLRAGFPREANNVVQVGGVRTLFRMPDVLSIGIGGGTVVKQDPLTVGPVSVGHRLTREALVFGGDTLTLTDIAVAAGIAEIGDRSRIAALPAALVRETVETVHRRLAETVDRMKSDAAAVPLLAVGGGAMLTPDRMPGISEVVRVEHFAVANAVGAATAQVSGEVDHVFRDMDRDALLREAETMARERAVAAGADPATLKVVDMEDLPLAYLPGNAVRARVRVVGDIVAEGMRRAG</sequence>
<dbReference type="InterPro" id="IPR043129">
    <property type="entry name" value="ATPase_NBD"/>
</dbReference>
<dbReference type="EMBL" id="BMZS01000002">
    <property type="protein sequence ID" value="GHD44772.1"/>
    <property type="molecule type" value="Genomic_DNA"/>
</dbReference>
<feature type="domain" description="Hydantoinase A/oxoprolinase" evidence="1">
    <location>
        <begin position="192"/>
        <end position="359"/>
    </location>
</feature>
<proteinExistence type="predicted"/>
<dbReference type="InterPro" id="IPR045079">
    <property type="entry name" value="Oxoprolinase-like"/>
</dbReference>
<evidence type="ECO:0000313" key="4">
    <source>
        <dbReference type="Proteomes" id="UP000630353"/>
    </source>
</evidence>
<dbReference type="RefSeq" id="WP_189988066.1">
    <property type="nucleotide sequence ID" value="NZ_BMZS01000002.1"/>
</dbReference>
<comment type="caution">
    <text evidence="3">The sequence shown here is derived from an EMBL/GenBank/DDBJ whole genome shotgun (WGS) entry which is preliminary data.</text>
</comment>
<dbReference type="SUPFAM" id="SSF53067">
    <property type="entry name" value="Actin-like ATPase domain"/>
    <property type="match status" value="2"/>
</dbReference>
<dbReference type="PANTHER" id="PTHR11365">
    <property type="entry name" value="5-OXOPROLINASE RELATED"/>
    <property type="match status" value="1"/>
</dbReference>